<dbReference type="RefSeq" id="WP_380554843.1">
    <property type="nucleotide sequence ID" value="NZ_JBHEZY010000007.1"/>
</dbReference>
<keyword evidence="2" id="KW-0456">Lyase</keyword>
<dbReference type="InterPro" id="IPR026956">
    <property type="entry name" value="D-ser_dehydrat-like_dom"/>
</dbReference>
<evidence type="ECO:0000256" key="2">
    <source>
        <dbReference type="ARBA" id="ARBA00023239"/>
    </source>
</evidence>
<sequence length="421" mass="45202">MDLAALKDLGSTPVDWRFKGLPPRSAGLTVAELTAERANLFRDGFTTPLLTLDADALRHNLELMARWTAAHDLAFAPHGKTPLAPQLYQRQLALGAWGITAAVPSHLRMYRAFGLQRIFLANELVDAAALAWLAAELDADPGFRFVCYVDSVRGVELMEQVPGTRPVDVVVELGAEGARTGVRGVPAALELAARVAASGRLRLVGAAGYEGTIDAGSDDRAPIRAWLADLVELARLIDAAGHFRQTDEIVVSAGGSEHFDLVAEALTADALRLSRPVLRLLRSGAYVTHDHVHYAAITPLHAPAETLRPALRLWAQVVSRPEPGLALLNAGKRDLSYDLGLPVPTLVRDPATGEVRPAAGLSVSKLSDQHTFMAVGPGAALKVGDWVALGLSHPCTVFEKWQLIPEVEADGTVSDYIRTFF</sequence>
<evidence type="ECO:0000313" key="5">
    <source>
        <dbReference type="Proteomes" id="UP001592530"/>
    </source>
</evidence>
<dbReference type="InterPro" id="IPR042208">
    <property type="entry name" value="D-ser_dehydrat-like_sf"/>
</dbReference>
<protein>
    <submittedName>
        <fullName evidence="4">Alanine racemase</fullName>
        <ecNumber evidence="4">5.1.1.1</ecNumber>
    </submittedName>
</protein>
<name>A0ABV6X3F5_9ACTN</name>
<reference evidence="4 5" key="1">
    <citation type="submission" date="2024-09" db="EMBL/GenBank/DDBJ databases">
        <authorList>
            <person name="Lee S.D."/>
        </authorList>
    </citation>
    <scope>NUCLEOTIDE SEQUENCE [LARGE SCALE GENOMIC DNA]</scope>
    <source>
        <strain evidence="4 5">N1-3</strain>
    </source>
</reference>
<dbReference type="GO" id="GO:0008784">
    <property type="term" value="F:alanine racemase activity"/>
    <property type="evidence" value="ECO:0007669"/>
    <property type="project" value="UniProtKB-EC"/>
</dbReference>
<accession>A0ABV6X3F5</accession>
<dbReference type="PANTHER" id="PTHR28004">
    <property type="entry name" value="ZGC:162816-RELATED"/>
    <property type="match status" value="1"/>
</dbReference>
<evidence type="ECO:0000259" key="3">
    <source>
        <dbReference type="SMART" id="SM01119"/>
    </source>
</evidence>
<evidence type="ECO:0000256" key="1">
    <source>
        <dbReference type="ARBA" id="ARBA00005323"/>
    </source>
</evidence>
<dbReference type="EC" id="5.1.1.1" evidence="4"/>
<dbReference type="Pfam" id="PF14031">
    <property type="entry name" value="D-ser_dehydrat"/>
    <property type="match status" value="1"/>
</dbReference>
<comment type="caution">
    <text evidence="4">The sequence shown here is derived from an EMBL/GenBank/DDBJ whole genome shotgun (WGS) entry which is preliminary data.</text>
</comment>
<comment type="similarity">
    <text evidence="1">Belongs to the DSD1 family.</text>
</comment>
<dbReference type="Gene3D" id="2.40.37.20">
    <property type="entry name" value="D-serine dehydratase-like domain"/>
    <property type="match status" value="1"/>
</dbReference>
<proteinExistence type="inferred from homology"/>
<evidence type="ECO:0000313" key="4">
    <source>
        <dbReference type="EMBL" id="MFC1432744.1"/>
    </source>
</evidence>
<dbReference type="PANTHER" id="PTHR28004:SF8">
    <property type="entry name" value="D-SERINE DEAMINASE"/>
    <property type="match status" value="1"/>
</dbReference>
<dbReference type="SMART" id="SM01119">
    <property type="entry name" value="D-ser_dehydrat"/>
    <property type="match status" value="1"/>
</dbReference>
<gene>
    <name evidence="4" type="ORF">ACEZDB_19055</name>
</gene>
<feature type="domain" description="D-serine dehydratase-like" evidence="3">
    <location>
        <begin position="310"/>
        <end position="408"/>
    </location>
</feature>
<dbReference type="EMBL" id="JBHEZY010000007">
    <property type="protein sequence ID" value="MFC1432744.1"/>
    <property type="molecule type" value="Genomic_DNA"/>
</dbReference>
<dbReference type="Gene3D" id="3.20.20.10">
    <property type="entry name" value="Alanine racemase"/>
    <property type="match status" value="1"/>
</dbReference>
<keyword evidence="4" id="KW-0413">Isomerase</keyword>
<dbReference type="Proteomes" id="UP001592530">
    <property type="component" value="Unassembled WGS sequence"/>
</dbReference>
<dbReference type="SUPFAM" id="SSF51419">
    <property type="entry name" value="PLP-binding barrel"/>
    <property type="match status" value="1"/>
</dbReference>
<dbReference type="Pfam" id="PF01168">
    <property type="entry name" value="Ala_racemase_N"/>
    <property type="match status" value="1"/>
</dbReference>
<dbReference type="InterPro" id="IPR051466">
    <property type="entry name" value="D-amino_acid_metab_enzyme"/>
</dbReference>
<dbReference type="InterPro" id="IPR029066">
    <property type="entry name" value="PLP-binding_barrel"/>
</dbReference>
<dbReference type="InterPro" id="IPR001608">
    <property type="entry name" value="Ala_racemase_N"/>
</dbReference>
<organism evidence="4 5">
    <name type="scientific">Streptacidiphilus alkalitolerans</name>
    <dbReference type="NCBI Taxonomy" id="3342712"/>
    <lineage>
        <taxon>Bacteria</taxon>
        <taxon>Bacillati</taxon>
        <taxon>Actinomycetota</taxon>
        <taxon>Actinomycetes</taxon>
        <taxon>Kitasatosporales</taxon>
        <taxon>Streptomycetaceae</taxon>
        <taxon>Streptacidiphilus</taxon>
    </lineage>
</organism>